<comment type="caution">
    <text evidence="2">The sequence shown here is derived from an EMBL/GenBank/DDBJ whole genome shotgun (WGS) entry which is preliminary data.</text>
</comment>
<dbReference type="EMBL" id="BMAU01021268">
    <property type="protein sequence ID" value="GFY07174.1"/>
    <property type="molecule type" value="Genomic_DNA"/>
</dbReference>
<evidence type="ECO:0000313" key="2">
    <source>
        <dbReference type="EMBL" id="GFY07174.1"/>
    </source>
</evidence>
<dbReference type="InterPro" id="IPR012337">
    <property type="entry name" value="RNaseH-like_sf"/>
</dbReference>
<organism evidence="2 3">
    <name type="scientific">Trichonephila clavipes</name>
    <name type="common">Golden silk orbweaver</name>
    <name type="synonym">Nephila clavipes</name>
    <dbReference type="NCBI Taxonomy" id="2585209"/>
    <lineage>
        <taxon>Eukaryota</taxon>
        <taxon>Metazoa</taxon>
        <taxon>Ecdysozoa</taxon>
        <taxon>Arthropoda</taxon>
        <taxon>Chelicerata</taxon>
        <taxon>Arachnida</taxon>
        <taxon>Araneae</taxon>
        <taxon>Araneomorphae</taxon>
        <taxon>Entelegynae</taxon>
        <taxon>Araneoidea</taxon>
        <taxon>Nephilidae</taxon>
        <taxon>Trichonephila</taxon>
    </lineage>
</organism>
<dbReference type="InterPro" id="IPR036397">
    <property type="entry name" value="RNaseH_sf"/>
</dbReference>
<dbReference type="Pfam" id="PF00075">
    <property type="entry name" value="RNase_H"/>
    <property type="match status" value="1"/>
</dbReference>
<dbReference type="GO" id="GO:0003676">
    <property type="term" value="F:nucleic acid binding"/>
    <property type="evidence" value="ECO:0007669"/>
    <property type="project" value="InterPro"/>
</dbReference>
<name>A0A8X6VC53_TRICX</name>
<proteinExistence type="predicted"/>
<accession>A0A8X6VC53</accession>
<dbReference type="InterPro" id="IPR002156">
    <property type="entry name" value="RNaseH_domain"/>
</dbReference>
<dbReference type="CDD" id="cd09276">
    <property type="entry name" value="Rnase_HI_RT_non_LTR"/>
    <property type="match status" value="1"/>
</dbReference>
<reference evidence="2" key="1">
    <citation type="submission" date="2020-08" db="EMBL/GenBank/DDBJ databases">
        <title>Multicomponent nature underlies the extraordinary mechanical properties of spider dragline silk.</title>
        <authorList>
            <person name="Kono N."/>
            <person name="Nakamura H."/>
            <person name="Mori M."/>
            <person name="Yoshida Y."/>
            <person name="Ohtoshi R."/>
            <person name="Malay A.D."/>
            <person name="Moran D.A.P."/>
            <person name="Tomita M."/>
            <person name="Numata K."/>
            <person name="Arakawa K."/>
        </authorList>
    </citation>
    <scope>NUCLEOTIDE SEQUENCE</scope>
</reference>
<dbReference type="Proteomes" id="UP000887159">
    <property type="component" value="Unassembled WGS sequence"/>
</dbReference>
<dbReference type="PROSITE" id="PS50879">
    <property type="entry name" value="RNASE_H_1"/>
    <property type="match status" value="1"/>
</dbReference>
<dbReference type="SUPFAM" id="SSF53098">
    <property type="entry name" value="Ribonuclease H-like"/>
    <property type="match status" value="1"/>
</dbReference>
<protein>
    <submittedName>
        <fullName evidence="2">RNase H domain-containing protein</fullName>
    </submittedName>
</protein>
<evidence type="ECO:0000313" key="3">
    <source>
        <dbReference type="Proteomes" id="UP000887159"/>
    </source>
</evidence>
<dbReference type="AlphaFoldDB" id="A0A8X6VC53"/>
<dbReference type="GO" id="GO:0004523">
    <property type="term" value="F:RNA-DNA hybrid ribonuclease activity"/>
    <property type="evidence" value="ECO:0007669"/>
    <property type="project" value="InterPro"/>
</dbReference>
<gene>
    <name evidence="2" type="primary">AVEN_4937_1</name>
    <name evidence="2" type="ORF">TNCV_277211</name>
</gene>
<evidence type="ECO:0000259" key="1">
    <source>
        <dbReference type="PROSITE" id="PS50879"/>
    </source>
</evidence>
<feature type="domain" description="RNase H type-1" evidence="1">
    <location>
        <begin position="1"/>
        <end position="119"/>
    </location>
</feature>
<keyword evidence="3" id="KW-1185">Reference proteome</keyword>
<sequence length="169" mass="19583">MGEFLIGEYLTPTTVMYNKIKNSDFGSVFRSEIIAIRRDLQFACETEVQFQDVWILTDSRASVPHLSYVTSIGDQTSLDILNLLDMIYFNHRVHFQWIPSHVGIDINEKADFLARTAAEEEVSLTRSFAFIEFSSFKKIELNQLKRVPPSHPWYLGRNPGSSFRLMTRK</sequence>
<dbReference type="Gene3D" id="3.30.420.10">
    <property type="entry name" value="Ribonuclease H-like superfamily/Ribonuclease H"/>
    <property type="match status" value="1"/>
</dbReference>